<evidence type="ECO:0000313" key="3">
    <source>
        <dbReference type="EMBL" id="OSX60352.1"/>
    </source>
</evidence>
<dbReference type="EMBL" id="KZ110600">
    <property type="protein sequence ID" value="OSX60352.1"/>
    <property type="molecule type" value="Genomic_DNA"/>
</dbReference>
<dbReference type="GO" id="GO:0033617">
    <property type="term" value="P:mitochondrial respiratory chain complex IV assembly"/>
    <property type="evidence" value="ECO:0007669"/>
    <property type="project" value="TreeGrafter"/>
</dbReference>
<gene>
    <name evidence="3" type="ORF">POSPLADRAFT_1123469</name>
</gene>
<feature type="non-terminal residue" evidence="3">
    <location>
        <position position="1"/>
    </location>
</feature>
<keyword evidence="2" id="KW-1015">Disulfide bond</keyword>
<dbReference type="STRING" id="670580.A0A1X6MVU1"/>
<dbReference type="RefSeq" id="XP_024337146.1">
    <property type="nucleotide sequence ID" value="XM_024483537.1"/>
</dbReference>
<dbReference type="PANTHER" id="PTHR28627:SF1">
    <property type="entry name" value="CYTOCHROME C OXIDASE ASSEMBLY FACTOR 5"/>
    <property type="match status" value="1"/>
</dbReference>
<proteinExistence type="inferred from homology"/>
<dbReference type="AlphaFoldDB" id="A0A1X6MVU1"/>
<evidence type="ECO:0000256" key="1">
    <source>
        <dbReference type="ARBA" id="ARBA00007785"/>
    </source>
</evidence>
<accession>A0A1X6MVU1</accession>
<dbReference type="Proteomes" id="UP000194127">
    <property type="component" value="Unassembled WGS sequence"/>
</dbReference>
<comment type="similarity">
    <text evidence="1">Belongs to the PET191 family.</text>
</comment>
<dbReference type="PANTHER" id="PTHR28627">
    <property type="entry name" value="CYTOCHROME C OXIDASE ASSEMBLY FACTOR 5"/>
    <property type="match status" value="1"/>
</dbReference>
<dbReference type="GeneID" id="36328486"/>
<dbReference type="GO" id="GO:0005739">
    <property type="term" value="C:mitochondrion"/>
    <property type="evidence" value="ECO:0007669"/>
    <property type="project" value="TreeGrafter"/>
</dbReference>
<keyword evidence="4" id="KW-1185">Reference proteome</keyword>
<reference evidence="3 4" key="1">
    <citation type="submission" date="2017-04" db="EMBL/GenBank/DDBJ databases">
        <title>Genome Sequence of the Model Brown-Rot Fungus Postia placenta SB12.</title>
        <authorList>
            <consortium name="DOE Joint Genome Institute"/>
            <person name="Gaskell J."/>
            <person name="Kersten P."/>
            <person name="Larrondo L.F."/>
            <person name="Canessa P."/>
            <person name="Martinez D."/>
            <person name="Hibbett D."/>
            <person name="Schmoll M."/>
            <person name="Kubicek C.P."/>
            <person name="Martinez A.T."/>
            <person name="Yadav J."/>
            <person name="Master E."/>
            <person name="Magnuson J.K."/>
            <person name="James T."/>
            <person name="Yaver D."/>
            <person name="Berka R."/>
            <person name="Labutti K."/>
            <person name="Lipzen A."/>
            <person name="Aerts A."/>
            <person name="Barry K."/>
            <person name="Henrissat B."/>
            <person name="Blanchette R."/>
            <person name="Grigoriev I."/>
            <person name="Cullen D."/>
        </authorList>
    </citation>
    <scope>NUCLEOTIDE SEQUENCE [LARGE SCALE GENOMIC DNA]</scope>
    <source>
        <strain evidence="3 4">MAD-698-R-SB12</strain>
    </source>
</reference>
<feature type="non-terminal residue" evidence="3">
    <location>
        <position position="63"/>
    </location>
</feature>
<protein>
    <recommendedName>
        <fullName evidence="5">Cytochrome c oxidase assembly factor 5</fullName>
    </recommendedName>
</protein>
<sequence>CQHLLSALKECLLHSDCVVKQGYLPSECLREHTDELPEQCKALRQATFECKRGMLDMRKRFRG</sequence>
<dbReference type="Pfam" id="PF10203">
    <property type="entry name" value="Pet191_N"/>
    <property type="match status" value="1"/>
</dbReference>
<evidence type="ECO:0008006" key="5">
    <source>
        <dbReference type="Google" id="ProtNLM"/>
    </source>
</evidence>
<name>A0A1X6MVU1_9APHY</name>
<organism evidence="3 4">
    <name type="scientific">Postia placenta MAD-698-R-SB12</name>
    <dbReference type="NCBI Taxonomy" id="670580"/>
    <lineage>
        <taxon>Eukaryota</taxon>
        <taxon>Fungi</taxon>
        <taxon>Dikarya</taxon>
        <taxon>Basidiomycota</taxon>
        <taxon>Agaricomycotina</taxon>
        <taxon>Agaricomycetes</taxon>
        <taxon>Polyporales</taxon>
        <taxon>Adustoporiaceae</taxon>
        <taxon>Rhodonia</taxon>
    </lineage>
</organism>
<evidence type="ECO:0000256" key="2">
    <source>
        <dbReference type="ARBA" id="ARBA00023157"/>
    </source>
</evidence>
<dbReference type="InterPro" id="IPR018793">
    <property type="entry name" value="Cyt_c_oxidase_assmbl_Pet191"/>
</dbReference>
<evidence type="ECO:0000313" key="4">
    <source>
        <dbReference type="Proteomes" id="UP000194127"/>
    </source>
</evidence>
<dbReference type="OrthoDB" id="282149at2759"/>